<comment type="caution">
    <text evidence="2">The sequence shown here is derived from an EMBL/GenBank/DDBJ whole genome shotgun (WGS) entry which is preliminary data.</text>
</comment>
<reference evidence="2" key="1">
    <citation type="journal article" date="2014" name="Front. Microbiol.">
        <title>High frequency of phylogenetically diverse reductive dehalogenase-homologous genes in deep subseafloor sedimentary metagenomes.</title>
        <authorList>
            <person name="Kawai M."/>
            <person name="Futagami T."/>
            <person name="Toyoda A."/>
            <person name="Takaki Y."/>
            <person name="Nishi S."/>
            <person name="Hori S."/>
            <person name="Arai W."/>
            <person name="Tsubouchi T."/>
            <person name="Morono Y."/>
            <person name="Uchiyama I."/>
            <person name="Ito T."/>
            <person name="Fujiyama A."/>
            <person name="Inagaki F."/>
            <person name="Takami H."/>
        </authorList>
    </citation>
    <scope>NUCLEOTIDE SEQUENCE</scope>
    <source>
        <strain evidence="2">Expedition CK06-06</strain>
    </source>
</reference>
<feature type="non-terminal residue" evidence="2">
    <location>
        <position position="171"/>
    </location>
</feature>
<protein>
    <recommendedName>
        <fullName evidence="1">GAF domain-containing protein</fullName>
    </recommendedName>
</protein>
<evidence type="ECO:0000259" key="1">
    <source>
        <dbReference type="SMART" id="SM00065"/>
    </source>
</evidence>
<dbReference type="SUPFAM" id="SSF55781">
    <property type="entry name" value="GAF domain-like"/>
    <property type="match status" value="1"/>
</dbReference>
<dbReference type="InterPro" id="IPR029016">
    <property type="entry name" value="GAF-like_dom_sf"/>
</dbReference>
<proteinExistence type="predicted"/>
<dbReference type="EMBL" id="BARS01054329">
    <property type="protein sequence ID" value="GAG47799.1"/>
    <property type="molecule type" value="Genomic_DNA"/>
</dbReference>
<dbReference type="Gene3D" id="3.30.450.40">
    <property type="match status" value="1"/>
</dbReference>
<dbReference type="InterPro" id="IPR003018">
    <property type="entry name" value="GAF"/>
</dbReference>
<dbReference type="AlphaFoldDB" id="X0XWP6"/>
<evidence type="ECO:0000313" key="2">
    <source>
        <dbReference type="EMBL" id="GAG47799.1"/>
    </source>
</evidence>
<dbReference type="SMART" id="SM00065">
    <property type="entry name" value="GAF"/>
    <property type="match status" value="1"/>
</dbReference>
<dbReference type="Pfam" id="PF01590">
    <property type="entry name" value="GAF"/>
    <property type="match status" value="1"/>
</dbReference>
<name>X0XWP6_9ZZZZ</name>
<organism evidence="2">
    <name type="scientific">marine sediment metagenome</name>
    <dbReference type="NCBI Taxonomy" id="412755"/>
    <lineage>
        <taxon>unclassified sequences</taxon>
        <taxon>metagenomes</taxon>
        <taxon>ecological metagenomes</taxon>
    </lineage>
</organism>
<accession>X0XWP6</accession>
<dbReference type="PANTHER" id="PTHR43155">
    <property type="entry name" value="CYCLIC DI-GMP PHOSPHODIESTERASE PA4108-RELATED"/>
    <property type="match status" value="1"/>
</dbReference>
<feature type="domain" description="GAF" evidence="1">
    <location>
        <begin position="26"/>
        <end position="171"/>
    </location>
</feature>
<gene>
    <name evidence="2" type="ORF">S01H1_80452</name>
</gene>
<dbReference type="PANTHER" id="PTHR43155:SF2">
    <property type="entry name" value="CYCLIC DI-GMP PHOSPHODIESTERASE PA4108"/>
    <property type="match status" value="1"/>
</dbReference>
<sequence length="171" mass="18976">MKEMRERNGRLDLLREIGKKVGSVSRLRELVEQITQMTQHTLKASASSVLLLDETNDELYFDVAEGEAGKALTRIRLSSRSGIAGWVVHHGEPLMVNDVAKDKRFNTQVDEITGFVTRSVICVPLVIQRKTIGVLEVLNKADGSDFNEQDLEILAAVASTAVMAIENTRLQ</sequence>